<evidence type="ECO:0000313" key="3">
    <source>
        <dbReference type="Proteomes" id="UP000006050"/>
    </source>
</evidence>
<keyword evidence="3" id="KW-1185">Reference proteome</keyword>
<evidence type="ECO:0000313" key="2">
    <source>
        <dbReference type="EMBL" id="AFL83430.1"/>
    </source>
</evidence>
<accession>I3Z2G2</accession>
<dbReference type="AlphaFoldDB" id="I3Z2G2"/>
<dbReference type="OrthoDB" id="1492416at2"/>
<dbReference type="EMBL" id="CP003281">
    <property type="protein sequence ID" value="AFL83430.1"/>
    <property type="molecule type" value="Genomic_DNA"/>
</dbReference>
<evidence type="ECO:0000256" key="1">
    <source>
        <dbReference type="SAM" id="Phobius"/>
    </source>
</evidence>
<feature type="transmembrane region" description="Helical" evidence="1">
    <location>
        <begin position="6"/>
        <end position="24"/>
    </location>
</feature>
<dbReference type="Proteomes" id="UP000006050">
    <property type="component" value="Chromosome"/>
</dbReference>
<reference evidence="3" key="1">
    <citation type="submission" date="2012-06" db="EMBL/GenBank/DDBJ databases">
        <title>The complete genome of Belliella baltica DSM 15883.</title>
        <authorList>
            <person name="Lucas S."/>
            <person name="Copeland A."/>
            <person name="Lapidus A."/>
            <person name="Goodwin L."/>
            <person name="Pitluck S."/>
            <person name="Peters L."/>
            <person name="Mikhailova N."/>
            <person name="Davenport K."/>
            <person name="Kyrpides N."/>
            <person name="Mavromatis K."/>
            <person name="Pagani I."/>
            <person name="Ivanova N."/>
            <person name="Ovchinnikova G."/>
            <person name="Zeytun A."/>
            <person name="Detter J.C."/>
            <person name="Han C."/>
            <person name="Land M."/>
            <person name="Hauser L."/>
            <person name="Markowitz V."/>
            <person name="Cheng J.-F."/>
            <person name="Hugenholtz P."/>
            <person name="Woyke T."/>
            <person name="Wu D."/>
            <person name="Tindall B."/>
            <person name="Pomrenke H."/>
            <person name="Brambilla E."/>
            <person name="Klenk H.-P."/>
            <person name="Eisen J.A."/>
        </authorList>
    </citation>
    <scope>NUCLEOTIDE SEQUENCE [LARGE SCALE GENOMIC DNA]</scope>
    <source>
        <strain evidence="3">DSM 15883 / CIP 108006 / LMG 21964 / BA134</strain>
    </source>
</reference>
<dbReference type="HOGENOM" id="CLU_1567638_0_0_10"/>
<proteinExistence type="predicted"/>
<name>I3Z2G2_BELBD</name>
<dbReference type="KEGG" id="bbd:Belba_0780"/>
<keyword evidence="1" id="KW-1133">Transmembrane helix</keyword>
<dbReference type="STRING" id="866536.Belba_0780"/>
<keyword evidence="1" id="KW-0812">Transmembrane</keyword>
<dbReference type="RefSeq" id="WP_014771438.1">
    <property type="nucleotide sequence ID" value="NC_018010.1"/>
</dbReference>
<sequence length="170" mass="20143">MKGKLIHIKLFVCILFFLWGPYLFKIKFPAFEIYPSLVMPVGSSVFHKQSENFVEYEITELLTINREQIDLKTVFPEIPSHYLMYFFQTDFGTVSYDRSLIVKGFLPLIKSNRFSIKDRDRAFIFLKRRLEDAGIYENQLIISRIIIKFDLQSKRVISKIIVDEKNIFIA</sequence>
<organism evidence="2 3">
    <name type="scientific">Belliella baltica (strain DSM 15883 / CIP 108006 / LMG 21964 / BA134)</name>
    <dbReference type="NCBI Taxonomy" id="866536"/>
    <lineage>
        <taxon>Bacteria</taxon>
        <taxon>Pseudomonadati</taxon>
        <taxon>Bacteroidota</taxon>
        <taxon>Cytophagia</taxon>
        <taxon>Cytophagales</taxon>
        <taxon>Cyclobacteriaceae</taxon>
        <taxon>Belliella</taxon>
    </lineage>
</organism>
<gene>
    <name evidence="2" type="ordered locus">Belba_0780</name>
</gene>
<protein>
    <submittedName>
        <fullName evidence="2">Uncharacterized protein</fullName>
    </submittedName>
</protein>
<keyword evidence="1" id="KW-0472">Membrane</keyword>